<protein>
    <submittedName>
        <fullName evidence="1">Uncharacterized protein</fullName>
    </submittedName>
</protein>
<proteinExistence type="predicted"/>
<dbReference type="Proteomes" id="UP000254773">
    <property type="component" value="Unassembled WGS sequence"/>
</dbReference>
<accession>A0A379Q988</accession>
<name>A0A379Q988_SALER</name>
<organism evidence="1 2">
    <name type="scientific">Salmonella enterica</name>
    <name type="common">Salmonella choleraesuis</name>
    <dbReference type="NCBI Taxonomy" id="28901"/>
    <lineage>
        <taxon>Bacteria</taxon>
        <taxon>Pseudomonadati</taxon>
        <taxon>Pseudomonadota</taxon>
        <taxon>Gammaproteobacteria</taxon>
        <taxon>Enterobacterales</taxon>
        <taxon>Enterobacteriaceae</taxon>
        <taxon>Salmonella</taxon>
    </lineage>
</organism>
<sequence length="70" mass="8143">MVRNCSEHDAKARPGIIYDEKYLTEFYGSLDYQILAPSQRSMELHIKMQGDIDRMLHSDVFAHLDNSKRG</sequence>
<reference evidence="1 2" key="1">
    <citation type="submission" date="2018-06" db="EMBL/GenBank/DDBJ databases">
        <authorList>
            <consortium name="Pathogen Informatics"/>
            <person name="Doyle S."/>
        </authorList>
    </citation>
    <scope>NUCLEOTIDE SEQUENCE [LARGE SCALE GENOMIC DNA]</scope>
    <source>
        <strain evidence="1 2">NCTC9854</strain>
    </source>
</reference>
<gene>
    <name evidence="1" type="ORF">NCTC9854_02498</name>
</gene>
<evidence type="ECO:0000313" key="1">
    <source>
        <dbReference type="EMBL" id="SUF38187.1"/>
    </source>
</evidence>
<dbReference type="AlphaFoldDB" id="A0A379Q988"/>
<dbReference type="EMBL" id="UGWI01000001">
    <property type="protein sequence ID" value="SUF38187.1"/>
    <property type="molecule type" value="Genomic_DNA"/>
</dbReference>
<evidence type="ECO:0000313" key="2">
    <source>
        <dbReference type="Proteomes" id="UP000254773"/>
    </source>
</evidence>